<dbReference type="PROSITE" id="PS51257">
    <property type="entry name" value="PROKAR_LIPOPROTEIN"/>
    <property type="match status" value="1"/>
</dbReference>
<organism evidence="2 3">
    <name type="scientific">Ectobacillus ponti</name>
    <dbReference type="NCBI Taxonomy" id="2961894"/>
    <lineage>
        <taxon>Bacteria</taxon>
        <taxon>Bacillati</taxon>
        <taxon>Bacillota</taxon>
        <taxon>Bacilli</taxon>
        <taxon>Bacillales</taxon>
        <taxon>Bacillaceae</taxon>
        <taxon>Ectobacillus</taxon>
    </lineage>
</organism>
<reference evidence="2" key="1">
    <citation type="submission" date="2022-07" db="EMBL/GenBank/DDBJ databases">
        <authorList>
            <person name="Li W.-J."/>
            <person name="Deng Q.-Q."/>
        </authorList>
    </citation>
    <scope>NUCLEOTIDE SEQUENCE</scope>
    <source>
        <strain evidence="2">SYSU M60031</strain>
    </source>
</reference>
<dbReference type="AlphaFoldDB" id="A0AA41X0Z5"/>
<keyword evidence="3" id="KW-1185">Reference proteome</keyword>
<feature type="domain" description="YtkA-like" evidence="1">
    <location>
        <begin position="32"/>
        <end position="112"/>
    </location>
</feature>
<dbReference type="Gene3D" id="2.60.40.10">
    <property type="entry name" value="Immunoglobulins"/>
    <property type="match status" value="1"/>
</dbReference>
<dbReference type="Proteomes" id="UP001156102">
    <property type="component" value="Unassembled WGS sequence"/>
</dbReference>
<protein>
    <submittedName>
        <fullName evidence="2">FixH family protein</fullName>
    </submittedName>
</protein>
<evidence type="ECO:0000313" key="2">
    <source>
        <dbReference type="EMBL" id="MCP8966959.1"/>
    </source>
</evidence>
<dbReference type="Pfam" id="PF13115">
    <property type="entry name" value="YtkA"/>
    <property type="match status" value="2"/>
</dbReference>
<evidence type="ECO:0000259" key="1">
    <source>
        <dbReference type="Pfam" id="PF13115"/>
    </source>
</evidence>
<name>A0AA41X0Z5_9BACI</name>
<dbReference type="RefSeq" id="WP_254756164.1">
    <property type="nucleotide sequence ID" value="NZ_JANCLT010000001.1"/>
</dbReference>
<accession>A0AA41X0Z5</accession>
<comment type="caution">
    <text evidence="2">The sequence shown here is derived from an EMBL/GenBank/DDBJ whole genome shotgun (WGS) entry which is preliminary data.</text>
</comment>
<dbReference type="InterPro" id="IPR013783">
    <property type="entry name" value="Ig-like_fold"/>
</dbReference>
<feature type="domain" description="YtkA-like" evidence="1">
    <location>
        <begin position="157"/>
        <end position="224"/>
    </location>
</feature>
<dbReference type="EMBL" id="JANCLT010000001">
    <property type="protein sequence ID" value="MCP8966959.1"/>
    <property type="molecule type" value="Genomic_DNA"/>
</dbReference>
<sequence length="241" mass="26383">MRKWMILPGMLVLILAGCSSKEHNNTGNSVMKEVKVEVKTAPEKLEANKKVEVQALVTQDGKAVEDAESVKFEIWKEGSEKHDMLTAKHKDGSVYAADETFSEDGVYHIIAHTNARDMHTMPEVKVTVGTGQAAAAGGQHNDSAHEHGKAAITLHAGEPQAKKKTDLLADVRYEEKPLAGAKVQFEIWKGSSKHEYIAAVDAGNGQYKAQYTFPEAGSYQVKTHVENTTLHEHVEQALAVK</sequence>
<gene>
    <name evidence="2" type="ORF">NK662_00215</name>
</gene>
<dbReference type="InterPro" id="IPR032693">
    <property type="entry name" value="YtkA-like_dom"/>
</dbReference>
<evidence type="ECO:0000313" key="3">
    <source>
        <dbReference type="Proteomes" id="UP001156102"/>
    </source>
</evidence>
<proteinExistence type="predicted"/>